<dbReference type="PANTHER" id="PTHR15682:SF2">
    <property type="entry name" value="UNHEALTHY RIBOSOME BIOGENESIS PROTEIN 2 HOMOLOG"/>
    <property type="match status" value="1"/>
</dbReference>
<dbReference type="AlphaFoldDB" id="A7T9R3"/>
<feature type="domain" description="Nucleolar 27S pre-rRNA processing Urb2/Npa2 C-terminal" evidence="1">
    <location>
        <begin position="1"/>
        <end position="78"/>
    </location>
</feature>
<feature type="non-terminal residue" evidence="2">
    <location>
        <position position="79"/>
    </location>
</feature>
<dbReference type="HOGENOM" id="CLU_2612897_0_0_1"/>
<dbReference type="Pfam" id="PF10441">
    <property type="entry name" value="Urb2"/>
    <property type="match status" value="1"/>
</dbReference>
<dbReference type="InParanoid" id="A7T9R3"/>
<dbReference type="InterPro" id="IPR018849">
    <property type="entry name" value="Urb2/Npa2_C"/>
</dbReference>
<dbReference type="PhylomeDB" id="A7T9R3"/>
<dbReference type="PANTHER" id="PTHR15682">
    <property type="entry name" value="UNHEALTHY RIBOSOME BIOGENESIS PROTEIN 2 HOMOLOG"/>
    <property type="match status" value="1"/>
</dbReference>
<accession>A7T9R3</accession>
<dbReference type="EMBL" id="DS473560">
    <property type="protein sequence ID" value="EDO27260.1"/>
    <property type="molecule type" value="Genomic_DNA"/>
</dbReference>
<protein>
    <recommendedName>
        <fullName evidence="1">Nucleolar 27S pre-rRNA processing Urb2/Npa2 C-terminal domain-containing protein</fullName>
    </recommendedName>
</protein>
<dbReference type="Proteomes" id="UP000001593">
    <property type="component" value="Unassembled WGS sequence"/>
</dbReference>
<evidence type="ECO:0000313" key="3">
    <source>
        <dbReference type="Proteomes" id="UP000001593"/>
    </source>
</evidence>
<evidence type="ECO:0000313" key="2">
    <source>
        <dbReference type="EMBL" id="EDO27260.1"/>
    </source>
</evidence>
<reference evidence="2 3" key="1">
    <citation type="journal article" date="2007" name="Science">
        <title>Sea anemone genome reveals ancestral eumetazoan gene repertoire and genomic organization.</title>
        <authorList>
            <person name="Putnam N.H."/>
            <person name="Srivastava M."/>
            <person name="Hellsten U."/>
            <person name="Dirks B."/>
            <person name="Chapman J."/>
            <person name="Salamov A."/>
            <person name="Terry A."/>
            <person name="Shapiro H."/>
            <person name="Lindquist E."/>
            <person name="Kapitonov V.V."/>
            <person name="Jurka J."/>
            <person name="Genikhovich G."/>
            <person name="Grigoriev I.V."/>
            <person name="Lucas S.M."/>
            <person name="Steele R.E."/>
            <person name="Finnerty J.R."/>
            <person name="Technau U."/>
            <person name="Martindale M.Q."/>
            <person name="Rokhsar D.S."/>
        </authorList>
    </citation>
    <scope>NUCLEOTIDE SEQUENCE [LARGE SCALE GENOMIC DNA]</scope>
    <source>
        <strain evidence="3">CH2 X CH6</strain>
    </source>
</reference>
<evidence type="ECO:0000259" key="1">
    <source>
        <dbReference type="Pfam" id="PF10441"/>
    </source>
</evidence>
<sequence>SQYSPYLIAEYIHVAQGVHLPSHVKEPTPSVYLLPFCLLDLCGDHETALLHATLSKGSRELFKTLNEEYNKYHKFTGKV</sequence>
<dbReference type="STRING" id="45351.A7T9R3"/>
<keyword evidence="3" id="KW-1185">Reference proteome</keyword>
<dbReference type="InterPro" id="IPR052609">
    <property type="entry name" value="Ribosome_Biogenesis_Reg"/>
</dbReference>
<name>A7T9R3_NEMVE</name>
<organism evidence="2 3">
    <name type="scientific">Nematostella vectensis</name>
    <name type="common">Starlet sea anemone</name>
    <dbReference type="NCBI Taxonomy" id="45351"/>
    <lineage>
        <taxon>Eukaryota</taxon>
        <taxon>Metazoa</taxon>
        <taxon>Cnidaria</taxon>
        <taxon>Anthozoa</taxon>
        <taxon>Hexacorallia</taxon>
        <taxon>Actiniaria</taxon>
        <taxon>Edwardsiidae</taxon>
        <taxon>Nematostella</taxon>
    </lineage>
</organism>
<gene>
    <name evidence="2" type="ORF">NEMVEDRAFT_v1g151586</name>
</gene>
<proteinExistence type="predicted"/>